<dbReference type="Pfam" id="PF00067">
    <property type="entry name" value="p450"/>
    <property type="match status" value="1"/>
</dbReference>
<evidence type="ECO:0000256" key="5">
    <source>
        <dbReference type="ARBA" id="ARBA00023004"/>
    </source>
</evidence>
<dbReference type="Proteomes" id="UP001498398">
    <property type="component" value="Unassembled WGS sequence"/>
</dbReference>
<dbReference type="EMBL" id="JBANRG010000020">
    <property type="protein sequence ID" value="KAK7457059.1"/>
    <property type="molecule type" value="Genomic_DNA"/>
</dbReference>
<dbReference type="PANTHER" id="PTHR24291">
    <property type="entry name" value="CYTOCHROME P450 FAMILY 4"/>
    <property type="match status" value="1"/>
</dbReference>
<dbReference type="PANTHER" id="PTHR24291:SF50">
    <property type="entry name" value="BIFUNCTIONAL ALBAFLAVENONE MONOOXYGENASE_TERPENE SYNTHASE"/>
    <property type="match status" value="1"/>
</dbReference>
<dbReference type="PRINTS" id="PR00385">
    <property type="entry name" value="P450"/>
</dbReference>
<sequence>MGLNIFSPWLLLGGFIVLFLLQRLIEFWKFTRLMRGNPGYRTVLSQRTIFGNLFPAIPGVTPGMNSNFLNKHKIFQYYGNDVIVNVSAFPCEPFVNIADPAIVKEVTSSRARFPKPVRQYTVLTFFGKNIVVSEGEEWKKYRKISAPAFSDRNNKLVWDESIRIMMDMFENIWGAQDTIVADHCVDITLPIALFVIGVAGFGRKISWKEDLVVPPGHKMTFKDALHEVTIGVFTKALFPKWAMNMTERLRKVQLAFDELDQYMMEMIANRRNAEKKEERYDLFSSLLDANDEESPDGEAKLTERELIGNIFIFLVAGHETTAHTLCYTFGLLALYPDEQEKLYQQIKSLTPNGRLPAYEEMPLFTQSMAVFYETLRLFPPVNAIPKYSAEDTVFNTVNHAGERVAIPVPKGTNLMLNTPALHYNPRYWKDPEEFNPDRFLGDWPREAFVPFSVGARACIGRKFFETEGIAILTTLVSKYKIEVKEEPQFARETFEERKARIFATRPGITLTPVRMPLVFKRRD</sequence>
<evidence type="ECO:0000256" key="6">
    <source>
        <dbReference type="ARBA" id="ARBA00023033"/>
    </source>
</evidence>
<evidence type="ECO:0000256" key="8">
    <source>
        <dbReference type="SAM" id="Phobius"/>
    </source>
</evidence>
<dbReference type="PROSITE" id="PS00086">
    <property type="entry name" value="CYTOCHROME_P450"/>
    <property type="match status" value="1"/>
</dbReference>
<dbReference type="InterPro" id="IPR036396">
    <property type="entry name" value="Cyt_P450_sf"/>
</dbReference>
<dbReference type="Gene3D" id="1.10.630.10">
    <property type="entry name" value="Cytochrome P450"/>
    <property type="match status" value="1"/>
</dbReference>
<reference evidence="9 10" key="1">
    <citation type="submission" date="2024-01" db="EMBL/GenBank/DDBJ databases">
        <title>A draft genome for the cacao thread blight pathogen Marasmiellus scandens.</title>
        <authorList>
            <person name="Baruah I.K."/>
            <person name="Leung J."/>
            <person name="Bukari Y."/>
            <person name="Amoako-Attah I."/>
            <person name="Meinhardt L.W."/>
            <person name="Bailey B.A."/>
            <person name="Cohen S.P."/>
        </authorList>
    </citation>
    <scope>NUCLEOTIDE SEQUENCE [LARGE SCALE GENOMIC DNA]</scope>
    <source>
        <strain evidence="9 10">GH-19</strain>
    </source>
</reference>
<keyword evidence="4 7" id="KW-0560">Oxidoreductase</keyword>
<dbReference type="InterPro" id="IPR002401">
    <property type="entry name" value="Cyt_P450_E_grp-I"/>
</dbReference>
<keyword evidence="5 7" id="KW-0408">Iron</keyword>
<dbReference type="InterPro" id="IPR050196">
    <property type="entry name" value="Cytochrome_P450_Monoox"/>
</dbReference>
<evidence type="ECO:0000256" key="3">
    <source>
        <dbReference type="ARBA" id="ARBA00022723"/>
    </source>
</evidence>
<organism evidence="9 10">
    <name type="scientific">Marasmiellus scandens</name>
    <dbReference type="NCBI Taxonomy" id="2682957"/>
    <lineage>
        <taxon>Eukaryota</taxon>
        <taxon>Fungi</taxon>
        <taxon>Dikarya</taxon>
        <taxon>Basidiomycota</taxon>
        <taxon>Agaricomycotina</taxon>
        <taxon>Agaricomycetes</taxon>
        <taxon>Agaricomycetidae</taxon>
        <taxon>Agaricales</taxon>
        <taxon>Marasmiineae</taxon>
        <taxon>Omphalotaceae</taxon>
        <taxon>Marasmiellus</taxon>
    </lineage>
</organism>
<evidence type="ECO:0000256" key="2">
    <source>
        <dbReference type="ARBA" id="ARBA00022617"/>
    </source>
</evidence>
<keyword evidence="8" id="KW-1133">Transmembrane helix</keyword>
<evidence type="ECO:0000256" key="1">
    <source>
        <dbReference type="ARBA" id="ARBA00010617"/>
    </source>
</evidence>
<proteinExistence type="inferred from homology"/>
<evidence type="ECO:0000313" key="10">
    <source>
        <dbReference type="Proteomes" id="UP001498398"/>
    </source>
</evidence>
<keyword evidence="8" id="KW-0472">Membrane</keyword>
<dbReference type="CDD" id="cd11070">
    <property type="entry name" value="CYP56-like"/>
    <property type="match status" value="1"/>
</dbReference>
<accession>A0ABR1JE30</accession>
<evidence type="ECO:0000256" key="7">
    <source>
        <dbReference type="RuleBase" id="RU000461"/>
    </source>
</evidence>
<evidence type="ECO:0000256" key="4">
    <source>
        <dbReference type="ARBA" id="ARBA00023002"/>
    </source>
</evidence>
<feature type="transmembrane region" description="Helical" evidence="8">
    <location>
        <begin position="6"/>
        <end position="25"/>
    </location>
</feature>
<evidence type="ECO:0000313" key="9">
    <source>
        <dbReference type="EMBL" id="KAK7457059.1"/>
    </source>
</evidence>
<dbReference type="InterPro" id="IPR001128">
    <property type="entry name" value="Cyt_P450"/>
</dbReference>
<comment type="similarity">
    <text evidence="1 7">Belongs to the cytochrome P450 family.</text>
</comment>
<comment type="caution">
    <text evidence="9">The sequence shown here is derived from an EMBL/GenBank/DDBJ whole genome shotgun (WGS) entry which is preliminary data.</text>
</comment>
<dbReference type="SUPFAM" id="SSF48264">
    <property type="entry name" value="Cytochrome P450"/>
    <property type="match status" value="1"/>
</dbReference>
<gene>
    <name evidence="9" type="ORF">VKT23_010361</name>
</gene>
<keyword evidence="3 7" id="KW-0479">Metal-binding</keyword>
<keyword evidence="10" id="KW-1185">Reference proteome</keyword>
<name>A0ABR1JE30_9AGAR</name>
<keyword evidence="6 7" id="KW-0503">Monooxygenase</keyword>
<keyword evidence="8" id="KW-0812">Transmembrane</keyword>
<dbReference type="PRINTS" id="PR00463">
    <property type="entry name" value="EP450I"/>
</dbReference>
<dbReference type="InterPro" id="IPR017972">
    <property type="entry name" value="Cyt_P450_CS"/>
</dbReference>
<evidence type="ECO:0008006" key="11">
    <source>
        <dbReference type="Google" id="ProtNLM"/>
    </source>
</evidence>
<keyword evidence="2 7" id="KW-0349">Heme</keyword>
<protein>
    <recommendedName>
        <fullName evidence="11">Cytochrome P450</fullName>
    </recommendedName>
</protein>